<organism evidence="2 3">
    <name type="scientific">Calocera viscosa (strain TUFC12733)</name>
    <dbReference type="NCBI Taxonomy" id="1330018"/>
    <lineage>
        <taxon>Eukaryota</taxon>
        <taxon>Fungi</taxon>
        <taxon>Dikarya</taxon>
        <taxon>Basidiomycota</taxon>
        <taxon>Agaricomycotina</taxon>
        <taxon>Dacrymycetes</taxon>
        <taxon>Dacrymycetales</taxon>
        <taxon>Dacrymycetaceae</taxon>
        <taxon>Calocera</taxon>
    </lineage>
</organism>
<feature type="compositionally biased region" description="Pro residues" evidence="1">
    <location>
        <begin position="30"/>
        <end position="46"/>
    </location>
</feature>
<evidence type="ECO:0000313" key="3">
    <source>
        <dbReference type="Proteomes" id="UP000076738"/>
    </source>
</evidence>
<reference evidence="2 3" key="1">
    <citation type="journal article" date="2016" name="Mol. Biol. Evol.">
        <title>Comparative Genomics of Early-Diverging Mushroom-Forming Fungi Provides Insights into the Origins of Lignocellulose Decay Capabilities.</title>
        <authorList>
            <person name="Nagy L.G."/>
            <person name="Riley R."/>
            <person name="Tritt A."/>
            <person name="Adam C."/>
            <person name="Daum C."/>
            <person name="Floudas D."/>
            <person name="Sun H."/>
            <person name="Yadav J.S."/>
            <person name="Pangilinan J."/>
            <person name="Larsson K.H."/>
            <person name="Matsuura K."/>
            <person name="Barry K."/>
            <person name="Labutti K."/>
            <person name="Kuo R."/>
            <person name="Ohm R.A."/>
            <person name="Bhattacharya S.S."/>
            <person name="Shirouzu T."/>
            <person name="Yoshinaga Y."/>
            <person name="Martin F.M."/>
            <person name="Grigoriev I.V."/>
            <person name="Hibbett D.S."/>
        </authorList>
    </citation>
    <scope>NUCLEOTIDE SEQUENCE [LARGE SCALE GENOMIC DNA]</scope>
    <source>
        <strain evidence="2 3">TUFC12733</strain>
    </source>
</reference>
<proteinExistence type="predicted"/>
<feature type="compositionally biased region" description="Basic and acidic residues" evidence="1">
    <location>
        <begin position="1"/>
        <end position="17"/>
    </location>
</feature>
<evidence type="ECO:0000313" key="2">
    <source>
        <dbReference type="EMBL" id="KZO91761.1"/>
    </source>
</evidence>
<evidence type="ECO:0000256" key="1">
    <source>
        <dbReference type="SAM" id="MobiDB-lite"/>
    </source>
</evidence>
<accession>A0A167HLQ3</accession>
<dbReference type="AlphaFoldDB" id="A0A167HLQ3"/>
<keyword evidence="3" id="KW-1185">Reference proteome</keyword>
<dbReference type="EMBL" id="KV417318">
    <property type="protein sequence ID" value="KZO91761.1"/>
    <property type="molecule type" value="Genomic_DNA"/>
</dbReference>
<name>A0A167HLQ3_CALVF</name>
<protein>
    <submittedName>
        <fullName evidence="2">Uncharacterized protein</fullName>
    </submittedName>
</protein>
<sequence>MEAEKKPADADMADRGRLTGGESRSGRARPFPPAPSYHPATVPPFPHLSETTWHPRINFECLLYFRHMPE</sequence>
<gene>
    <name evidence="2" type="ORF">CALVIDRAFT_541514</name>
</gene>
<feature type="region of interest" description="Disordered" evidence="1">
    <location>
        <begin position="1"/>
        <end position="49"/>
    </location>
</feature>
<dbReference type="Proteomes" id="UP000076738">
    <property type="component" value="Unassembled WGS sequence"/>
</dbReference>